<feature type="active site" description="Charge relay system" evidence="10">
    <location>
        <position position="48"/>
    </location>
</feature>
<dbReference type="InterPro" id="IPR034202">
    <property type="entry name" value="Subtilisin_Carlsberg-like"/>
</dbReference>
<evidence type="ECO:0000256" key="8">
    <source>
        <dbReference type="ARBA" id="ARBA00022825"/>
    </source>
</evidence>
<keyword evidence="8 10" id="KW-0720">Serine protease</keyword>
<evidence type="ECO:0000256" key="10">
    <source>
        <dbReference type="PROSITE-ProRule" id="PRU01240"/>
    </source>
</evidence>
<dbReference type="AlphaFoldDB" id="A0A9X6LLK5"/>
<dbReference type="InterPro" id="IPR000209">
    <property type="entry name" value="Peptidase_S8/S53_dom"/>
</dbReference>
<dbReference type="InterPro" id="IPR022398">
    <property type="entry name" value="Peptidase_S8_His-AS"/>
</dbReference>
<name>A0A9X6LLK5_BACTU</name>
<evidence type="ECO:0000256" key="9">
    <source>
        <dbReference type="ARBA" id="ARBA00022837"/>
    </source>
</evidence>
<dbReference type="PROSITE" id="PS00137">
    <property type="entry name" value="SUBTILASE_HIS"/>
    <property type="match status" value="1"/>
</dbReference>
<dbReference type="InterPro" id="IPR023828">
    <property type="entry name" value="Peptidase_S8_Ser-AS"/>
</dbReference>
<keyword evidence="4" id="KW-0964">Secreted</keyword>
<dbReference type="GO" id="GO:0004252">
    <property type="term" value="F:serine-type endopeptidase activity"/>
    <property type="evidence" value="ECO:0007669"/>
    <property type="project" value="UniProtKB-UniRule"/>
</dbReference>
<protein>
    <submittedName>
        <fullName evidence="13">Peptidase S8</fullName>
    </submittedName>
</protein>
<evidence type="ECO:0000256" key="4">
    <source>
        <dbReference type="ARBA" id="ARBA00022525"/>
    </source>
</evidence>
<dbReference type="PANTHER" id="PTHR43806:SF11">
    <property type="entry name" value="CEREVISIN-RELATED"/>
    <property type="match status" value="1"/>
</dbReference>
<dbReference type="PROSITE" id="PS51892">
    <property type="entry name" value="SUBTILASE"/>
    <property type="match status" value="1"/>
</dbReference>
<dbReference type="CDD" id="cd07477">
    <property type="entry name" value="Peptidases_S8_Subtilisin_subset"/>
    <property type="match status" value="1"/>
</dbReference>
<comment type="subcellular location">
    <subcellularLocation>
        <location evidence="2">Secreted</location>
    </subcellularLocation>
</comment>
<evidence type="ECO:0000256" key="2">
    <source>
        <dbReference type="ARBA" id="ARBA00004613"/>
    </source>
</evidence>
<comment type="caution">
    <text evidence="13">The sequence shown here is derived from an EMBL/GenBank/DDBJ whole genome shotgun (WGS) entry which is preliminary data.</text>
</comment>
<organism evidence="13 14">
    <name type="scientific">Bacillus thuringiensis serovar iberica</name>
    <dbReference type="NCBI Taxonomy" id="180866"/>
    <lineage>
        <taxon>Bacteria</taxon>
        <taxon>Bacillati</taxon>
        <taxon>Bacillota</taxon>
        <taxon>Bacilli</taxon>
        <taxon>Bacillales</taxon>
        <taxon>Bacillaceae</taxon>
        <taxon>Bacillus</taxon>
        <taxon>Bacillus cereus group</taxon>
    </lineage>
</organism>
<dbReference type="Pfam" id="PF00082">
    <property type="entry name" value="Peptidase_S8"/>
    <property type="match status" value="1"/>
</dbReference>
<keyword evidence="7 10" id="KW-0378">Hydrolase</keyword>
<evidence type="ECO:0000256" key="6">
    <source>
        <dbReference type="ARBA" id="ARBA00022723"/>
    </source>
</evidence>
<keyword evidence="6" id="KW-0479">Metal-binding</keyword>
<gene>
    <name evidence="13" type="ORF">BK741_14800</name>
</gene>
<dbReference type="PANTHER" id="PTHR43806">
    <property type="entry name" value="PEPTIDASE S8"/>
    <property type="match status" value="1"/>
</dbReference>
<keyword evidence="9" id="KW-0106">Calcium</keyword>
<sequence>MKFKIQSDVIDIQSVAPIQVIDWGVNLIQAPQMWSITKGEGIRVAILDTGIDATHPDLAANYKKGMNFTTNNFTDIMDRKGHGTHCAGIIAGCDNSIGIIGVAPKAELYIAKVLADDGSGLVEAIVKGIDWAISEQVDIISMSLGSSNDPGPVLHDAIKRAHEAGIIIVAATGNENTHVGWPASYDEVIAVGAINRNLDRATFSNFGSETDVAAPGVDIYSTYPVNRYAKLSGTSMATPMVAGVIALILAYYRDIGKKLTPDQIMQLIREHSVDLGEKGVDDMFGNGLVNVCELMKIS</sequence>
<comment type="cofactor">
    <cofactor evidence="1">
        <name>Ca(2+)</name>
        <dbReference type="ChEBI" id="CHEBI:29108"/>
    </cofactor>
</comment>
<dbReference type="InterPro" id="IPR023827">
    <property type="entry name" value="Peptidase_S8_Asp-AS"/>
</dbReference>
<dbReference type="Gene3D" id="3.40.50.200">
    <property type="entry name" value="Peptidase S8/S53 domain"/>
    <property type="match status" value="1"/>
</dbReference>
<accession>A0A9X6LLK5</accession>
<evidence type="ECO:0000256" key="1">
    <source>
        <dbReference type="ARBA" id="ARBA00001913"/>
    </source>
</evidence>
<dbReference type="GO" id="GO:0006508">
    <property type="term" value="P:proteolysis"/>
    <property type="evidence" value="ECO:0007669"/>
    <property type="project" value="UniProtKB-KW"/>
</dbReference>
<feature type="active site" description="Charge relay system" evidence="10">
    <location>
        <position position="82"/>
    </location>
</feature>
<dbReference type="InterPro" id="IPR036852">
    <property type="entry name" value="Peptidase_S8/S53_dom_sf"/>
</dbReference>
<evidence type="ECO:0000256" key="3">
    <source>
        <dbReference type="ARBA" id="ARBA00011073"/>
    </source>
</evidence>
<evidence type="ECO:0000313" key="13">
    <source>
        <dbReference type="EMBL" id="OUB48076.1"/>
    </source>
</evidence>
<dbReference type="GO" id="GO:0046872">
    <property type="term" value="F:metal ion binding"/>
    <property type="evidence" value="ECO:0007669"/>
    <property type="project" value="UniProtKB-KW"/>
</dbReference>
<dbReference type="EMBL" id="MOOP01000090">
    <property type="protein sequence ID" value="OUB48076.1"/>
    <property type="molecule type" value="Genomic_DNA"/>
</dbReference>
<comment type="similarity">
    <text evidence="3 10 11">Belongs to the peptidase S8 family.</text>
</comment>
<dbReference type="PRINTS" id="PR00723">
    <property type="entry name" value="SUBTILISIN"/>
</dbReference>
<keyword evidence="5 10" id="KW-0645">Protease</keyword>
<proteinExistence type="inferred from homology"/>
<reference evidence="13 14" key="1">
    <citation type="submission" date="2016-10" db="EMBL/GenBank/DDBJ databases">
        <title>Comparative genomics of Bacillus thuringiensis reveals a path to pathogens against multiple invertebrate hosts.</title>
        <authorList>
            <person name="Zheng J."/>
            <person name="Gao Q."/>
            <person name="Liu H."/>
            <person name="Peng D."/>
            <person name="Ruan L."/>
            <person name="Sun M."/>
        </authorList>
    </citation>
    <scope>NUCLEOTIDE SEQUENCE [LARGE SCALE GENOMIC DNA]</scope>
    <source>
        <strain evidence="13">BGSC 4BW1</strain>
    </source>
</reference>
<dbReference type="InterPro" id="IPR050131">
    <property type="entry name" value="Peptidase_S8_subtilisin-like"/>
</dbReference>
<evidence type="ECO:0000313" key="14">
    <source>
        <dbReference type="Proteomes" id="UP000195120"/>
    </source>
</evidence>
<dbReference type="InterPro" id="IPR015500">
    <property type="entry name" value="Peptidase_S8_subtilisin-rel"/>
</dbReference>
<evidence type="ECO:0000256" key="11">
    <source>
        <dbReference type="RuleBase" id="RU003355"/>
    </source>
</evidence>
<dbReference type="SUPFAM" id="SSF52743">
    <property type="entry name" value="Subtilisin-like"/>
    <property type="match status" value="1"/>
</dbReference>
<dbReference type="GO" id="GO:0005576">
    <property type="term" value="C:extracellular region"/>
    <property type="evidence" value="ECO:0007669"/>
    <property type="project" value="UniProtKB-SubCell"/>
</dbReference>
<dbReference type="PROSITE" id="PS00138">
    <property type="entry name" value="SUBTILASE_SER"/>
    <property type="match status" value="1"/>
</dbReference>
<evidence type="ECO:0000256" key="5">
    <source>
        <dbReference type="ARBA" id="ARBA00022670"/>
    </source>
</evidence>
<evidence type="ECO:0000259" key="12">
    <source>
        <dbReference type="Pfam" id="PF00082"/>
    </source>
</evidence>
<evidence type="ECO:0000256" key="7">
    <source>
        <dbReference type="ARBA" id="ARBA00022801"/>
    </source>
</evidence>
<dbReference type="PROSITE" id="PS00136">
    <property type="entry name" value="SUBTILASE_ASP"/>
    <property type="match status" value="1"/>
</dbReference>
<dbReference type="RefSeq" id="WP_086401395.1">
    <property type="nucleotide sequence ID" value="NZ_MOOP01000090.1"/>
</dbReference>
<feature type="active site" description="Charge relay system" evidence="10">
    <location>
        <position position="235"/>
    </location>
</feature>
<feature type="domain" description="Peptidase S8/S53" evidence="12">
    <location>
        <begin position="39"/>
        <end position="287"/>
    </location>
</feature>
<dbReference type="Proteomes" id="UP000195120">
    <property type="component" value="Unassembled WGS sequence"/>
</dbReference>